<dbReference type="InterPro" id="IPR029058">
    <property type="entry name" value="AB_hydrolase_fold"/>
</dbReference>
<dbReference type="AlphaFoldDB" id="A0A9W9Q946"/>
<dbReference type="InterPro" id="IPR013736">
    <property type="entry name" value="Xaa-Pro_dipept_C"/>
</dbReference>
<evidence type="ECO:0000256" key="1">
    <source>
        <dbReference type="ARBA" id="ARBA00022801"/>
    </source>
</evidence>
<proteinExistence type="predicted"/>
<dbReference type="InterPro" id="IPR008979">
    <property type="entry name" value="Galactose-bd-like_sf"/>
</dbReference>
<protein>
    <submittedName>
        <fullName evidence="4">Alpha/beta-hydrolase</fullName>
    </submittedName>
</protein>
<reference evidence="4" key="1">
    <citation type="submission" date="2022-12" db="EMBL/GenBank/DDBJ databases">
        <authorList>
            <person name="Petersen C."/>
        </authorList>
    </citation>
    <scope>NUCLEOTIDE SEQUENCE</scope>
    <source>
        <strain evidence="4">IBT 35673</strain>
    </source>
</reference>
<dbReference type="PANTHER" id="PTHR43056:SF10">
    <property type="entry name" value="COCE_NOND FAMILY, PUTATIVE (AFU_ORTHOLOGUE AFUA_7G00600)-RELATED"/>
    <property type="match status" value="1"/>
</dbReference>
<accession>A0A9W9Q946</accession>
<dbReference type="SUPFAM" id="SSF53474">
    <property type="entry name" value="alpha/beta-Hydrolases"/>
    <property type="match status" value="1"/>
</dbReference>
<comment type="caution">
    <text evidence="4">The sequence shown here is derived from an EMBL/GenBank/DDBJ whole genome shotgun (WGS) entry which is preliminary data.</text>
</comment>
<feature type="signal peptide" evidence="2">
    <location>
        <begin position="1"/>
        <end position="20"/>
    </location>
</feature>
<keyword evidence="2" id="KW-0732">Signal</keyword>
<dbReference type="InterPro" id="IPR000383">
    <property type="entry name" value="Xaa-Pro-like_dom"/>
</dbReference>
<dbReference type="NCBIfam" id="TIGR00976">
    <property type="entry name" value="CocE_NonD"/>
    <property type="match status" value="1"/>
</dbReference>
<dbReference type="GO" id="GO:0072330">
    <property type="term" value="P:monocarboxylic acid biosynthetic process"/>
    <property type="evidence" value="ECO:0007669"/>
    <property type="project" value="UniProtKB-ARBA"/>
</dbReference>
<reference evidence="4" key="2">
    <citation type="journal article" date="2023" name="IMA Fungus">
        <title>Comparative genomic study of the Penicillium genus elucidates a diverse pangenome and 15 lateral gene transfer events.</title>
        <authorList>
            <person name="Petersen C."/>
            <person name="Sorensen T."/>
            <person name="Nielsen M.R."/>
            <person name="Sondergaard T.E."/>
            <person name="Sorensen J.L."/>
            <person name="Fitzpatrick D.A."/>
            <person name="Frisvad J.C."/>
            <person name="Nielsen K.L."/>
        </authorList>
    </citation>
    <scope>NUCLEOTIDE SEQUENCE</scope>
    <source>
        <strain evidence="4">IBT 35673</strain>
    </source>
</reference>
<dbReference type="SUPFAM" id="SSF49785">
    <property type="entry name" value="Galactose-binding domain-like"/>
    <property type="match status" value="1"/>
</dbReference>
<name>A0A9W9Q946_PENBR</name>
<organism evidence="4 5">
    <name type="scientific">Penicillium brevicompactum</name>
    <dbReference type="NCBI Taxonomy" id="5074"/>
    <lineage>
        <taxon>Eukaryota</taxon>
        <taxon>Fungi</taxon>
        <taxon>Dikarya</taxon>
        <taxon>Ascomycota</taxon>
        <taxon>Pezizomycotina</taxon>
        <taxon>Eurotiomycetes</taxon>
        <taxon>Eurotiomycetidae</taxon>
        <taxon>Eurotiales</taxon>
        <taxon>Aspergillaceae</taxon>
        <taxon>Penicillium</taxon>
    </lineage>
</organism>
<evidence type="ECO:0000259" key="3">
    <source>
        <dbReference type="SMART" id="SM00939"/>
    </source>
</evidence>
<evidence type="ECO:0000256" key="2">
    <source>
        <dbReference type="SAM" id="SignalP"/>
    </source>
</evidence>
<gene>
    <name evidence="4" type="ORF">N7452_009575</name>
</gene>
<dbReference type="Gene3D" id="1.10.3020.20">
    <property type="match status" value="1"/>
</dbReference>
<dbReference type="Pfam" id="PF08530">
    <property type="entry name" value="PepX_C"/>
    <property type="match status" value="1"/>
</dbReference>
<dbReference type="Gene3D" id="3.40.50.1820">
    <property type="entry name" value="alpha/beta hydrolase"/>
    <property type="match status" value="1"/>
</dbReference>
<dbReference type="SMART" id="SM00939">
    <property type="entry name" value="PepX_C"/>
    <property type="match status" value="1"/>
</dbReference>
<dbReference type="GO" id="GO:0008239">
    <property type="term" value="F:dipeptidyl-peptidase activity"/>
    <property type="evidence" value="ECO:0007669"/>
    <property type="project" value="InterPro"/>
</dbReference>
<dbReference type="Pfam" id="PF02129">
    <property type="entry name" value="Peptidase_S15"/>
    <property type="match status" value="1"/>
</dbReference>
<dbReference type="InterPro" id="IPR050585">
    <property type="entry name" value="Xaa-Pro_dipeptidyl-ppase/CocE"/>
</dbReference>
<dbReference type="GO" id="GO:0017000">
    <property type="term" value="P:antibiotic biosynthetic process"/>
    <property type="evidence" value="ECO:0007669"/>
    <property type="project" value="UniProtKB-ARBA"/>
</dbReference>
<dbReference type="InterPro" id="IPR005674">
    <property type="entry name" value="CocE/Ser_esterase"/>
</dbReference>
<dbReference type="Proteomes" id="UP001147695">
    <property type="component" value="Unassembled WGS sequence"/>
</dbReference>
<dbReference type="Gene3D" id="2.60.120.260">
    <property type="entry name" value="Galactose-binding domain-like"/>
    <property type="match status" value="1"/>
</dbReference>
<feature type="chain" id="PRO_5040757780" evidence="2">
    <location>
        <begin position="21"/>
        <end position="604"/>
    </location>
</feature>
<feature type="domain" description="Xaa-Pro dipeptidyl-peptidase C-terminal" evidence="3">
    <location>
        <begin position="336"/>
        <end position="600"/>
    </location>
</feature>
<dbReference type="PANTHER" id="PTHR43056">
    <property type="entry name" value="PEPTIDASE S9 PROLYL OLIGOPEPTIDASE"/>
    <property type="match status" value="1"/>
</dbReference>
<sequence>MLLKNSFLLALPVLVGMSSAYEVKGYNVLETAPYRTNTTVDPPSSTILPAGYVKSSGNRPLANATRFEHNQVYKTRDGKKLRVDIFRPVTEEPVPAILMWSPYGKSSSGPLNLASAALHAGVADSKLSGFQSFEGLDPAEWVARGYAVINADSRGSGDSEGDIRYWGSPDGKDGYDLIEQLAEEPWCTGRVATAGNSWLAVSQWFIASEQPPHLSAIAPLEGLGDVLRETVARGGIPSSSFVKLIQESLPGRQMQEDLIAMYKKYPERNAYWDDKRVDYSKIKVPAYILGSYSTNLHTQGAFRAYDEITHSKKWLTTHHTQEWYDLYSEQRIEDLDRFFKFYLRDVQNGWEETAPVRLAMLGYNLPNQNFSLPNVPWANPASKKLTLHLTPDQTMVEALPAGQNQTGVLNYQADAPCMNRDNDTGELYFNYTFTEKTFVAGPSKVTINLSAQKQNDLDVYAMLRKADANGNILQSINQPLSDLGVKNVSQVPSVSILKYLGPGGMLRASRRAVSNEISKPWRPTLAMGDNQYIQQGDIIQLEISLWPTGMIFEAGEKLILKLAGHDMRLVDFAQLQGTFNVTNEGKHYVHFGKGCSNTLDLNIL</sequence>
<evidence type="ECO:0000313" key="4">
    <source>
        <dbReference type="EMBL" id="KAJ5329185.1"/>
    </source>
</evidence>
<dbReference type="EMBL" id="JAPZBQ010000005">
    <property type="protein sequence ID" value="KAJ5329185.1"/>
    <property type="molecule type" value="Genomic_DNA"/>
</dbReference>
<evidence type="ECO:0000313" key="5">
    <source>
        <dbReference type="Proteomes" id="UP001147695"/>
    </source>
</evidence>
<keyword evidence="1" id="KW-0378">Hydrolase</keyword>